<dbReference type="AlphaFoldDB" id="A0A8E2QI58"/>
<dbReference type="Gene3D" id="1.10.260.40">
    <property type="entry name" value="lambda repressor-like DNA-binding domains"/>
    <property type="match status" value="1"/>
</dbReference>
<dbReference type="InterPro" id="IPR010982">
    <property type="entry name" value="Lambda_DNA-bd_dom_sf"/>
</dbReference>
<dbReference type="RefSeq" id="WP_102827434.1">
    <property type="nucleotide sequence ID" value="NZ_CP065721.1"/>
</dbReference>
<accession>A0A8E2QI58</accession>
<reference evidence="1 2" key="1">
    <citation type="submission" date="2018-01" db="EMBL/GenBank/DDBJ databases">
        <title>Denitrification phenotypes of diverse strains of Pseudomonas stutzeri.</title>
        <authorList>
            <person name="Milligan D.A."/>
            <person name="Bergaust L."/>
            <person name="Bakken L.R."/>
            <person name="Frostegard A."/>
        </authorList>
    </citation>
    <scope>NUCLEOTIDE SEQUENCE [LARGE SCALE GENOMIC DNA]</scope>
    <source>
        <strain evidence="1 2">DSM 50238</strain>
    </source>
</reference>
<dbReference type="Pfam" id="PF15943">
    <property type="entry name" value="YdaS_toxin"/>
    <property type="match status" value="1"/>
</dbReference>
<evidence type="ECO:0000313" key="1">
    <source>
        <dbReference type="EMBL" id="PNF77961.1"/>
    </source>
</evidence>
<gene>
    <name evidence="1" type="ORF">CXK95_01305</name>
</gene>
<dbReference type="GO" id="GO:0003677">
    <property type="term" value="F:DNA binding"/>
    <property type="evidence" value="ECO:0007669"/>
    <property type="project" value="InterPro"/>
</dbReference>
<keyword evidence="2" id="KW-1185">Reference proteome</keyword>
<proteinExistence type="predicted"/>
<sequence length="80" mass="8760">MNLLEFIKPLNKNALLAFATRCDTTPGQLKQVAYGNRRANAALAIALDRETDGAVPCEETRPDIDWAYLRNSAAPRKSAA</sequence>
<evidence type="ECO:0000313" key="2">
    <source>
        <dbReference type="Proteomes" id="UP000235881"/>
    </source>
</evidence>
<comment type="caution">
    <text evidence="1">The sequence shown here is derived from an EMBL/GenBank/DDBJ whole genome shotgun (WGS) entry which is preliminary data.</text>
</comment>
<dbReference type="InterPro" id="IPR031856">
    <property type="entry name" value="YdaS_toxin-like"/>
</dbReference>
<organism evidence="1 2">
    <name type="scientific">Stutzerimonas degradans</name>
    <dbReference type="NCBI Taxonomy" id="2968968"/>
    <lineage>
        <taxon>Bacteria</taxon>
        <taxon>Pseudomonadati</taxon>
        <taxon>Pseudomonadota</taxon>
        <taxon>Gammaproteobacteria</taxon>
        <taxon>Pseudomonadales</taxon>
        <taxon>Pseudomonadaceae</taxon>
        <taxon>Stutzerimonas</taxon>
    </lineage>
</organism>
<dbReference type="EMBL" id="POUK01000001">
    <property type="protein sequence ID" value="PNF77961.1"/>
    <property type="molecule type" value="Genomic_DNA"/>
</dbReference>
<name>A0A8E2QI58_9GAMM</name>
<dbReference type="Proteomes" id="UP000235881">
    <property type="component" value="Unassembled WGS sequence"/>
</dbReference>
<protein>
    <submittedName>
        <fullName evidence="1">Uncharacterized protein</fullName>
    </submittedName>
</protein>